<organism evidence="2 3">
    <name type="scientific">Caerostris extrusa</name>
    <name type="common">Bark spider</name>
    <name type="synonym">Caerostris bankana</name>
    <dbReference type="NCBI Taxonomy" id="172846"/>
    <lineage>
        <taxon>Eukaryota</taxon>
        <taxon>Metazoa</taxon>
        <taxon>Ecdysozoa</taxon>
        <taxon>Arthropoda</taxon>
        <taxon>Chelicerata</taxon>
        <taxon>Arachnida</taxon>
        <taxon>Araneae</taxon>
        <taxon>Araneomorphae</taxon>
        <taxon>Entelegynae</taxon>
        <taxon>Araneoidea</taxon>
        <taxon>Araneidae</taxon>
        <taxon>Caerostris</taxon>
    </lineage>
</organism>
<feature type="compositionally biased region" description="Basic and acidic residues" evidence="1">
    <location>
        <begin position="36"/>
        <end position="52"/>
    </location>
</feature>
<keyword evidence="3" id="KW-1185">Reference proteome</keyword>
<proteinExistence type="predicted"/>
<reference evidence="2 3" key="1">
    <citation type="submission" date="2021-06" db="EMBL/GenBank/DDBJ databases">
        <title>Caerostris extrusa draft genome.</title>
        <authorList>
            <person name="Kono N."/>
            <person name="Arakawa K."/>
        </authorList>
    </citation>
    <scope>NUCLEOTIDE SEQUENCE [LARGE SCALE GENOMIC DNA]</scope>
</reference>
<evidence type="ECO:0000313" key="2">
    <source>
        <dbReference type="EMBL" id="GIY20956.1"/>
    </source>
</evidence>
<dbReference type="Proteomes" id="UP001054945">
    <property type="component" value="Unassembled WGS sequence"/>
</dbReference>
<dbReference type="AlphaFoldDB" id="A0AAV4RJ62"/>
<gene>
    <name evidence="2" type="ORF">CEXT_59901</name>
</gene>
<evidence type="ECO:0000256" key="1">
    <source>
        <dbReference type="SAM" id="MobiDB-lite"/>
    </source>
</evidence>
<accession>A0AAV4RJ62</accession>
<protein>
    <submittedName>
        <fullName evidence="2">Uncharacterized protein</fullName>
    </submittedName>
</protein>
<comment type="caution">
    <text evidence="2">The sequence shown here is derived from an EMBL/GenBank/DDBJ whole genome shotgun (WGS) entry which is preliminary data.</text>
</comment>
<evidence type="ECO:0000313" key="3">
    <source>
        <dbReference type="Proteomes" id="UP001054945"/>
    </source>
</evidence>
<name>A0AAV4RJ62_CAEEX</name>
<sequence>MMTVMVFVIKSSSDDRNGHCHKSNSGDHNGLRRKSSSGDRNGHCHKSSSGDHKGGLQVVMVIVTNQVQVTIMVFVANQVQVTVMVIVTNHSGDQRSSSQIRMGP</sequence>
<feature type="region of interest" description="Disordered" evidence="1">
    <location>
        <begin position="13"/>
        <end position="52"/>
    </location>
</feature>
<dbReference type="EMBL" id="BPLR01007951">
    <property type="protein sequence ID" value="GIY20956.1"/>
    <property type="molecule type" value="Genomic_DNA"/>
</dbReference>